<dbReference type="SUPFAM" id="SSF56645">
    <property type="entry name" value="Acyl-CoA dehydrogenase NM domain-like"/>
    <property type="match status" value="1"/>
</dbReference>
<dbReference type="GO" id="GO:0005737">
    <property type="term" value="C:cytoplasm"/>
    <property type="evidence" value="ECO:0007669"/>
    <property type="project" value="TreeGrafter"/>
</dbReference>
<keyword evidence="6" id="KW-1185">Reference proteome</keyword>
<dbReference type="GO" id="GO:0033539">
    <property type="term" value="P:fatty acid beta-oxidation using acyl-CoA dehydrogenase"/>
    <property type="evidence" value="ECO:0007669"/>
    <property type="project" value="TreeGrafter"/>
</dbReference>
<feature type="domain" description="Acyl-CoA dehydrogenase/oxidase N-terminal" evidence="3">
    <location>
        <begin position="53"/>
        <end position="144"/>
    </location>
</feature>
<evidence type="ECO:0000313" key="6">
    <source>
        <dbReference type="Proteomes" id="UP000433493"/>
    </source>
</evidence>
<dbReference type="PANTHER" id="PTHR48083">
    <property type="entry name" value="MEDIUM-CHAIN SPECIFIC ACYL-COA DEHYDROGENASE, MITOCHONDRIAL-RELATED"/>
    <property type="match status" value="1"/>
</dbReference>
<dbReference type="GO" id="GO:0050660">
    <property type="term" value="F:flavin adenine dinucleotide binding"/>
    <property type="evidence" value="ECO:0007669"/>
    <property type="project" value="InterPro"/>
</dbReference>
<reference evidence="5 6" key="1">
    <citation type="submission" date="2019-09" db="EMBL/GenBank/DDBJ databases">
        <title>Phylogeny of genus Pseudoclavibacter and closely related genus.</title>
        <authorList>
            <person name="Li Y."/>
        </authorList>
    </citation>
    <scope>NUCLEOTIDE SEQUENCE [LARGE SCALE GENOMIC DNA]</scope>
    <source>
        <strain evidence="5 6">KCTC 13959</strain>
    </source>
</reference>
<feature type="domain" description="Acyl-CoA dehydrogenase C-terminal" evidence="4">
    <location>
        <begin position="317"/>
        <end position="401"/>
    </location>
</feature>
<dbReference type="InterPro" id="IPR037069">
    <property type="entry name" value="AcylCoA_DH/ox_N_sf"/>
</dbReference>
<evidence type="ECO:0000259" key="3">
    <source>
        <dbReference type="Pfam" id="PF02771"/>
    </source>
</evidence>
<dbReference type="InterPro" id="IPR009100">
    <property type="entry name" value="AcylCoA_DH/oxidase_NM_dom_sf"/>
</dbReference>
<dbReference type="InterPro" id="IPR013786">
    <property type="entry name" value="AcylCoA_DH/ox_N"/>
</dbReference>
<dbReference type="AlphaFoldDB" id="A0A7J5BBQ4"/>
<comment type="caution">
    <text evidence="5">The sequence shown here is derived from an EMBL/GenBank/DDBJ whole genome shotgun (WGS) entry which is preliminary data.</text>
</comment>
<accession>A0A7J5BBQ4</accession>
<dbReference type="EMBL" id="WBKB01000006">
    <property type="protein sequence ID" value="KAB1642156.1"/>
    <property type="molecule type" value="Genomic_DNA"/>
</dbReference>
<proteinExistence type="inferred from homology"/>
<evidence type="ECO:0000256" key="1">
    <source>
        <dbReference type="ARBA" id="ARBA00023002"/>
    </source>
</evidence>
<organism evidence="5 6">
    <name type="scientific">Gulosibacter chungangensis</name>
    <dbReference type="NCBI Taxonomy" id="979746"/>
    <lineage>
        <taxon>Bacteria</taxon>
        <taxon>Bacillati</taxon>
        <taxon>Actinomycetota</taxon>
        <taxon>Actinomycetes</taxon>
        <taxon>Micrococcales</taxon>
        <taxon>Microbacteriaceae</taxon>
        <taxon>Gulosibacter</taxon>
    </lineage>
</organism>
<dbReference type="OrthoDB" id="571684at2"/>
<dbReference type="Pfam" id="PF08028">
    <property type="entry name" value="Acyl-CoA_dh_2"/>
    <property type="match status" value="1"/>
</dbReference>
<dbReference type="PANTHER" id="PTHR48083:SF19">
    <property type="entry name" value="FLAVIN-DEPENDENT MONOOXYGENASE, OXYGENASE SUBUNIT HSAA"/>
    <property type="match status" value="1"/>
</dbReference>
<dbReference type="SUPFAM" id="SSF47203">
    <property type="entry name" value="Acyl-CoA dehydrogenase C-terminal domain-like"/>
    <property type="match status" value="1"/>
</dbReference>
<dbReference type="GO" id="GO:0016712">
    <property type="term" value="F:oxidoreductase activity, acting on paired donors, with incorporation or reduction of molecular oxygen, reduced flavin or flavoprotein as one donor, and incorporation of one atom of oxygen"/>
    <property type="evidence" value="ECO:0007669"/>
    <property type="project" value="TreeGrafter"/>
</dbReference>
<comment type="similarity">
    <text evidence="2">Belongs to the HpaH/HsaA monooxygenase family.</text>
</comment>
<protein>
    <submittedName>
        <fullName evidence="5">Acyl-CoA dehydrogenase</fullName>
    </submittedName>
</protein>
<dbReference type="InterPro" id="IPR036250">
    <property type="entry name" value="AcylCo_DH-like_C"/>
</dbReference>
<keyword evidence="1" id="KW-0560">Oxidoreductase</keyword>
<evidence type="ECO:0000313" key="5">
    <source>
        <dbReference type="EMBL" id="KAB1642156.1"/>
    </source>
</evidence>
<dbReference type="Gene3D" id="1.10.540.10">
    <property type="entry name" value="Acyl-CoA dehydrogenase/oxidase, N-terminal domain"/>
    <property type="match status" value="1"/>
</dbReference>
<evidence type="ECO:0000259" key="4">
    <source>
        <dbReference type="Pfam" id="PF08028"/>
    </source>
</evidence>
<name>A0A7J5BBQ4_9MICO</name>
<dbReference type="Gene3D" id="2.40.110.10">
    <property type="entry name" value="Butyryl-CoA Dehydrogenase, subunit A, domain 2"/>
    <property type="match status" value="1"/>
</dbReference>
<dbReference type="InterPro" id="IPR050741">
    <property type="entry name" value="Acyl-CoA_dehydrogenase"/>
</dbReference>
<dbReference type="PIRSF" id="PIRSF016578">
    <property type="entry name" value="HsaA"/>
    <property type="match status" value="1"/>
</dbReference>
<dbReference type="Gene3D" id="1.20.140.10">
    <property type="entry name" value="Butyryl-CoA Dehydrogenase, subunit A, domain 3"/>
    <property type="match status" value="1"/>
</dbReference>
<dbReference type="Pfam" id="PF02771">
    <property type="entry name" value="Acyl-CoA_dh_N"/>
    <property type="match status" value="1"/>
</dbReference>
<sequence>MLRSTDAAAQTRRNEDLTSLTAQVLLQSGTATDEDLKARFAPVIARIAEGNVDRELTRTLPHEQVRWLTEAGLGVIRVPESAGGLGASLRQTFLVLADLAEADANIAHIWRNHLAFVEDRLAASARPETDPAVTERWLKRFLAGDFVGGGWTEANNGTYKTLKTLITPHEDGAYRISGAKFYATGSLYADWLDVIGKTEDGQFLTALVPRHQPGVELVDDWPGFGQQTTSSGSATYRDAVVQGEDLFRVEDRFSYQGLFYQTSLLSVLTGIGRAIERDGIVALRERGRNYTHGLDEVPHKDPQLLQIIGQVHTLRYIAEIALEKAASSLDVIALAQAAGDTEAGQDALIKASIEVTQAQIAITDSVLREATLVFDALGASGTTVARGLDRHWRNARTIANHNPRVYKERILGNYLVNGENSTDSFTRQLTESTGGQGQG</sequence>
<gene>
    <name evidence="5" type="ORF">F8O05_10040</name>
</gene>
<evidence type="ECO:0000256" key="2">
    <source>
        <dbReference type="ARBA" id="ARBA00049661"/>
    </source>
</evidence>
<dbReference type="Proteomes" id="UP000433493">
    <property type="component" value="Unassembled WGS sequence"/>
</dbReference>
<dbReference type="InterPro" id="IPR013107">
    <property type="entry name" value="Acyl-CoA_DH_C"/>
</dbReference>
<dbReference type="InterPro" id="IPR046373">
    <property type="entry name" value="Acyl-CoA_Oxase/DH_mid-dom_sf"/>
</dbReference>
<dbReference type="GO" id="GO:0003995">
    <property type="term" value="F:acyl-CoA dehydrogenase activity"/>
    <property type="evidence" value="ECO:0007669"/>
    <property type="project" value="TreeGrafter"/>
</dbReference>